<feature type="coiled-coil region" evidence="1">
    <location>
        <begin position="1075"/>
        <end position="1243"/>
    </location>
</feature>
<proteinExistence type="predicted"/>
<feature type="coiled-coil region" evidence="1">
    <location>
        <begin position="549"/>
        <end position="681"/>
    </location>
</feature>
<feature type="coiled-coil region" evidence="1">
    <location>
        <begin position="770"/>
        <end position="968"/>
    </location>
</feature>
<dbReference type="eggNOG" id="ENOG502QVMD">
    <property type="taxonomic scope" value="Eukaryota"/>
</dbReference>
<dbReference type="GO" id="GO:0000278">
    <property type="term" value="P:mitotic cell cycle"/>
    <property type="evidence" value="ECO:0000318"/>
    <property type="project" value="GO_Central"/>
</dbReference>
<feature type="coiled-coil region" evidence="1">
    <location>
        <begin position="2379"/>
        <end position="2459"/>
    </location>
</feature>
<dbReference type="GO" id="GO:0008017">
    <property type="term" value="F:microtubule binding"/>
    <property type="evidence" value="ECO:0007669"/>
    <property type="project" value="InterPro"/>
</dbReference>
<dbReference type="InterPro" id="IPR019513">
    <property type="entry name" value="Centromere_CenpF_leu-rich_rpt"/>
</dbReference>
<evidence type="ECO:0000259" key="4">
    <source>
        <dbReference type="Pfam" id="PF10481"/>
    </source>
</evidence>
<dbReference type="PANTHER" id="PTHR18874">
    <property type="entry name" value="CMF/LEK/CENP CELL DIVISION-RELATED"/>
    <property type="match status" value="1"/>
</dbReference>
<protein>
    <submittedName>
        <fullName evidence="6">Centromere protein F</fullName>
    </submittedName>
</protein>
<keyword evidence="1" id="KW-0175">Coiled coil</keyword>
<feature type="coiled-coil region" evidence="1">
    <location>
        <begin position="2559"/>
        <end position="2738"/>
    </location>
</feature>
<dbReference type="GO" id="GO:0021591">
    <property type="term" value="P:ventricular system development"/>
    <property type="evidence" value="ECO:0007669"/>
    <property type="project" value="Ensembl"/>
</dbReference>
<feature type="compositionally biased region" description="Polar residues" evidence="2">
    <location>
        <begin position="128"/>
        <end position="155"/>
    </location>
</feature>
<dbReference type="Pfam" id="PF10490">
    <property type="entry name" value="CENP-F_C_Rb_bdg"/>
    <property type="match status" value="1"/>
</dbReference>
<evidence type="ECO:0000259" key="3">
    <source>
        <dbReference type="Pfam" id="PF10473"/>
    </source>
</evidence>
<dbReference type="GO" id="GO:0010389">
    <property type="term" value="P:regulation of G2/M transition of mitotic cell cycle"/>
    <property type="evidence" value="ECO:0000318"/>
    <property type="project" value="GO_Central"/>
</dbReference>
<feature type="coiled-coil region" evidence="1">
    <location>
        <begin position="714"/>
        <end position="741"/>
    </location>
</feature>
<dbReference type="Pfam" id="PF10481">
    <property type="entry name" value="CENP-F_N"/>
    <property type="match status" value="1"/>
</dbReference>
<dbReference type="InterPro" id="IPR043513">
    <property type="entry name" value="Cenp-F"/>
</dbReference>
<dbReference type="FunCoup" id="W5NJ30">
    <property type="interactions" value="1247"/>
</dbReference>
<dbReference type="Ensembl" id="ENSLOCT00000020675.1">
    <property type="protein sequence ID" value="ENSLOCP00000020639.1"/>
    <property type="gene ID" value="ENSLOCG00000016707.1"/>
</dbReference>
<dbReference type="GO" id="GO:0000922">
    <property type="term" value="C:spindle pole"/>
    <property type="evidence" value="ECO:0000318"/>
    <property type="project" value="GO_Central"/>
</dbReference>
<dbReference type="GO" id="GO:0005634">
    <property type="term" value="C:nucleus"/>
    <property type="evidence" value="ECO:0000318"/>
    <property type="project" value="GO_Central"/>
</dbReference>
<dbReference type="InParanoid" id="W5NJ30"/>
<reference evidence="6" key="3">
    <citation type="submission" date="2025-09" db="UniProtKB">
        <authorList>
            <consortium name="Ensembl"/>
        </authorList>
    </citation>
    <scope>IDENTIFICATION</scope>
</reference>
<feature type="domain" description="Centromere protein Cenp-F leucine-rich repeat-containing" evidence="3">
    <location>
        <begin position="2028"/>
        <end position="2153"/>
    </location>
</feature>
<dbReference type="GO" id="GO:0001947">
    <property type="term" value="P:heart looping"/>
    <property type="evidence" value="ECO:0007669"/>
    <property type="project" value="Ensembl"/>
</dbReference>
<feature type="coiled-coil region" evidence="1">
    <location>
        <begin position="482"/>
        <end position="523"/>
    </location>
</feature>
<dbReference type="GO" id="GO:0001822">
    <property type="term" value="P:kidney development"/>
    <property type="evidence" value="ECO:0007669"/>
    <property type="project" value="Ensembl"/>
</dbReference>
<feature type="region of interest" description="Disordered" evidence="2">
    <location>
        <begin position="2863"/>
        <end position="2898"/>
    </location>
</feature>
<dbReference type="GO" id="GO:0060271">
    <property type="term" value="P:cilium assembly"/>
    <property type="evidence" value="ECO:0007669"/>
    <property type="project" value="Ensembl"/>
</dbReference>
<feature type="coiled-coil region" evidence="1">
    <location>
        <begin position="1455"/>
        <end position="1550"/>
    </location>
</feature>
<feature type="domain" description="Kinetochore protein Cenp-F/LEK1 Rb protein-binding" evidence="5">
    <location>
        <begin position="2818"/>
        <end position="2863"/>
    </location>
</feature>
<dbReference type="Gene3D" id="1.10.287.1490">
    <property type="match status" value="2"/>
</dbReference>
<feature type="compositionally biased region" description="Polar residues" evidence="2">
    <location>
        <begin position="2747"/>
        <end position="2757"/>
    </location>
</feature>
<feature type="region of interest" description="Disordered" evidence="2">
    <location>
        <begin position="125"/>
        <end position="159"/>
    </location>
</feature>
<evidence type="ECO:0000259" key="5">
    <source>
        <dbReference type="Pfam" id="PF10490"/>
    </source>
</evidence>
<dbReference type="EMBL" id="AHAT01027781">
    <property type="status" value="NOT_ANNOTATED_CDS"/>
    <property type="molecule type" value="Genomic_DNA"/>
</dbReference>
<sequence length="2898" mass="333099">MSWAVEEWKDGLPGKALQKIQEIESQLDKLKKERQQKQFQLETLEAALQKQKQKMEVEKNEVTALKRENQSLVESCDNLEKTRQKVTHELQVKEQQVNYLEGQLAASKKQIEKLEQEIKRNKVELDRSQQSVAAGDQQSYGTPQKSFATPATPSQKLHDSKLEEIQEKYYKEVEERQKLEAELKVMQIKKIIVKFQLLNQSSVSHKDIARQQTQSSIFPWQQDQTPSRQSHSFLETPLKRGIGASSFLWDHEETPYKRNSRSTLHDNAGSSQQSEQLKAMNQDLKAKVSEMELCLQAQDKDMKNHVNKLHEIQISFEKAKMELAEKDKNLNKCRDELTRVTGQYEQATSKCAALEQKLKQLSEELNCQRHNADSSRLALEQKMKDHEKEYQKELVHQQNSLRSLDQEFHQMKSKMSQELQLAKSDYNALQAEMDKIVQQKHHLEKCVEDLKQKLCRTEQILQTSQTKENEMRKNFEGIQKEKNSLSCQFEQSSRRMTQVEEELKAAKQNLKQSHSLMEDFKAKTLAQSEELKCLQVKMENQDQSSALELENMKKVVSDLEKIKEMAQNQIKKQEQDLEQMKSKQTVMEKEQQALQIALDSKQNECTELKKENDFLSKWKTEKEDLVNSVEIEREHMLNKIGDLEKNIEMIQNVSCGLNEKVNSLKSEKEDLTEQTDSLKGELLKKCMELEEKSKVYEELQKSSEEDNLKYTKDLENGNLQITELQAKASNLEMKLQLETCRADKMEQSYNEFILQYESACNLAKSKESVIDLKEEEILHLKNTISQALSQHEQQLEKLSTASLNFEKSQQEAALLKDQVSSLESSLKLQKNLNVELQSKCEELSKVKGELQIKFSQAEESQKELLQELSLLSEQASSSVSLQEQCNLFSEAAKEKEASLQNLTKELESKVTQLQVFKASVEELKNSVEETGLKSSRLEDENAQLKARLQTLEEEIGQVTVRSRSLEDSHNILCQEKDSLLKEIYRLNDLVGEKEDASAEMIQSYKNELGVANELCAQLKSSLEDLQGKYTSVMELNSTLEICLREESYKKFSQDKELVELQKKYRDESEEHAAMLKGYEDKQMQLLQEKDALQSQLQNKSNEVENTMEKLEMAENEISQLKKNNVICNEELKKMQDCYRMITQEKETLKQQVSTHQKRNLKIEMLEAKEKEVQLNKINVQLEMLQMDLEDNQKNCVCEGSEFEQLKNSLGILEGKLKENELQKSSLQKTLHSAREELAEKEREALLTKAVLEDAQKSSKSMNESYIALAAKVEMLQATNEKAQFSLDEEVKRYTVLENSYSNWVAEKTELKTKLTESQHQCLNALEENKILIKNSSFSFEETLLRLQEENQTLKSMLDRQNDKSKCSEELKMQNKDLESCQISSECQYDSLSNLSKQQCFIDQLQAEKALLTQETIHKKLKADTSELQTCVHDDGPLCRTHNDLCPLESELLKKSEELKMLSQTYEDSLKTLKEQMDRQKEVSKEEIEELKAALSRVQHELDQLQQHHLDEVKVWQQKLVDLNAEMETRLAEEKQNCEFLSSELETARLQMQCLDLSSRSLLCSENDEEFHQYTSKCDFTLFKCQNSMANTEKGGIKCLSPEKDPEELKTEILESTEQQYNPNVNEEVEHSVAGSNTAINDTFDGLLSGVEILTLENDSSVVEDDLHTTKTSTENVQECLKDLEENNEKGNLENDVQTLCSQLDLNKVEIISKTDLFAEMEEKFQKLEKENSNLIQKLSVSVMENQKLDEHVRELDEELNSLNLQLKTSKLQLSDVTNLLESLEMAKGGWDEKLLQIESDLKRTQSEKANLEKHILSLEAEFEEIQQKNEKLQKELDLSKKAIESLEQQLKGAVDERNQLHQDLSLCTEEKEEVERDFQRWKGKAEQLEKDNVDAKEFIKILEKDITNQKCQRELANSSLDNLQSEKDKLLQQLQNMEQTVVLLKEENQELLRVLNEVKEEKTSVSTECEVLESKVQELGNENSKLSQLLESSLCEKGEIASKLNSTQEEVTQMRAGIEKLRVRIEADEKKKRHVGEQLKASQRKADVLVDKIEKLEREREMTETSLEDAILQAESAKAELEILAPEKKELTKSIECKVQEINDLKAVKEKLEKELLCKNEQVVQLQISSSAASERLEVLEKEVKVAKTNQENAAKTCESKVKEISNELQLSKDEVMSMQLKENDLNSQLSCFKNENIMLSQKLQEAEKTLADVKSLNQVLSQDCEAKQLKLIESTGVNDQLQQEVVDLQVLRQTAEEKLTSLKVEKEELEKEKVCLQTIVTEWEQRSQIMSTKAEVMQNTINSLEDDLKQHKHNLESVKVINLELTEKVIIKCFTNITILKNVLLTSNISVLISKERSNISQLSKDLTPKVSMLQENCFKLQNEINDCLKKAERMQKDFELERNSLSVELQSSRQEVESYKLSLEISASEKEDLKKNLALSQDNIALYEQKIKEMEGACQEKLALAQERENVLVITKESIVSKTGKILCDFSLPLSELQIYKGCFLQIKIESMEHSLSWCCLTLHSGESYDKILYNTSHPVKEILISAEMQHLMTFHVLQYEGEKQALKRELTGAEQKNIDCFTEINDLKSSKEELNLALKESEIKLEQCTKIKGDLNSTIMRLTKEKDSALNKLQLWMKSCKQLEQEKEALLKENQQQELLAKRNASLEHNKSKTFISVLLGALQSEIQELKEALDEKSKEADESMEKYCNIMISLHKLEEANEILENKLALMSSQVLPLKGSKTAGSTPKTSDSPTEKNPKSAERRRASPRGQSRLSAKRQRASGAEEETDPAKAQEHLSSSKRVCGQVNPQTAQRTEEEDEEFRLEGLPEVVKKGFADIPSGEMSPYIIRRTTVQRCSPRLAAKRSPTLQTAQKGLENAVPGQKPTAEGSKNKK</sequence>
<feature type="compositionally biased region" description="Basic and acidic residues" evidence="2">
    <location>
        <begin position="2758"/>
        <end position="2770"/>
    </location>
</feature>
<reference evidence="7" key="1">
    <citation type="submission" date="2011-12" db="EMBL/GenBank/DDBJ databases">
        <title>The Draft Genome of Lepisosteus oculatus.</title>
        <authorList>
            <consortium name="The Broad Institute Genome Assembly &amp; Analysis Group"/>
            <consortium name="Computational R&amp;D Group"/>
            <consortium name="and Sequencing Platform"/>
            <person name="Di Palma F."/>
            <person name="Alfoldi J."/>
            <person name="Johnson J."/>
            <person name="Berlin A."/>
            <person name="Gnerre S."/>
            <person name="Jaffe D."/>
            <person name="MacCallum I."/>
            <person name="Young S."/>
            <person name="Walker B.J."/>
            <person name="Lander E.S."/>
            <person name="Lindblad-Toh K."/>
        </authorList>
    </citation>
    <scope>NUCLEOTIDE SEQUENCE [LARGE SCALE GENOMIC DNA]</scope>
</reference>
<dbReference type="STRING" id="7918.ENSLOCP00000020639"/>
<feature type="region of interest" description="Disordered" evidence="2">
    <location>
        <begin position="2743"/>
        <end position="2828"/>
    </location>
</feature>
<dbReference type="GO" id="GO:0000775">
    <property type="term" value="C:chromosome, centromeric region"/>
    <property type="evidence" value="ECO:0000318"/>
    <property type="project" value="GO_Central"/>
</dbReference>
<feature type="coiled-coil region" evidence="1">
    <location>
        <begin position="1710"/>
        <end position="2322"/>
    </location>
</feature>
<feature type="domain" description="Centromere protein Cenp-F N-terminal" evidence="4">
    <location>
        <begin position="1"/>
        <end position="301"/>
    </location>
</feature>
<dbReference type="Pfam" id="PF10473">
    <property type="entry name" value="CENP-F_leu_zip"/>
    <property type="match status" value="2"/>
</dbReference>
<feature type="compositionally biased region" description="Polar residues" evidence="2">
    <location>
        <begin position="2801"/>
        <end position="2818"/>
    </location>
</feature>
<evidence type="ECO:0000256" key="2">
    <source>
        <dbReference type="SAM" id="MobiDB-lite"/>
    </source>
</evidence>
<organism evidence="6 7">
    <name type="scientific">Lepisosteus oculatus</name>
    <name type="common">Spotted gar</name>
    <dbReference type="NCBI Taxonomy" id="7918"/>
    <lineage>
        <taxon>Eukaryota</taxon>
        <taxon>Metazoa</taxon>
        <taxon>Chordata</taxon>
        <taxon>Craniata</taxon>
        <taxon>Vertebrata</taxon>
        <taxon>Euteleostomi</taxon>
        <taxon>Actinopterygii</taxon>
        <taxon>Neopterygii</taxon>
        <taxon>Holostei</taxon>
        <taxon>Semionotiformes</taxon>
        <taxon>Lepisosteidae</taxon>
        <taxon>Lepisosteus</taxon>
    </lineage>
</organism>
<accession>W5NJ30</accession>
<feature type="domain" description="Centromere protein Cenp-F leucine-rich repeat-containing" evidence="3">
    <location>
        <begin position="1790"/>
        <end position="1930"/>
    </location>
</feature>
<dbReference type="GeneTree" id="ENSGT00730000111187"/>
<dbReference type="Proteomes" id="UP000018468">
    <property type="component" value="Linkage group LG1"/>
</dbReference>
<dbReference type="SUPFAM" id="SSF57997">
    <property type="entry name" value="Tropomyosin"/>
    <property type="match status" value="2"/>
</dbReference>
<feature type="coiled-coil region" evidence="1">
    <location>
        <begin position="316"/>
        <end position="453"/>
    </location>
</feature>
<dbReference type="GO" id="GO:0051310">
    <property type="term" value="P:metaphase chromosome alignment"/>
    <property type="evidence" value="ECO:0000318"/>
    <property type="project" value="GO_Central"/>
</dbReference>
<reference evidence="6" key="2">
    <citation type="submission" date="2025-08" db="UniProtKB">
        <authorList>
            <consortium name="Ensembl"/>
        </authorList>
    </citation>
    <scope>IDENTIFICATION</scope>
</reference>
<name>W5NJ30_LEPOC</name>
<dbReference type="InterPro" id="IPR018302">
    <property type="entry name" value="CenpF/LEK1_Rb-prot-bd"/>
</dbReference>
<dbReference type="GO" id="GO:0042803">
    <property type="term" value="F:protein homodimerization activity"/>
    <property type="evidence" value="ECO:0007669"/>
    <property type="project" value="InterPro"/>
</dbReference>
<evidence type="ECO:0000256" key="1">
    <source>
        <dbReference type="SAM" id="Coils"/>
    </source>
</evidence>
<evidence type="ECO:0000313" key="7">
    <source>
        <dbReference type="Proteomes" id="UP000018468"/>
    </source>
</evidence>
<dbReference type="Bgee" id="ENSLOCG00000016707">
    <property type="expression patterns" value="Expressed in embryo and 11 other cell types or tissues"/>
</dbReference>
<dbReference type="InterPro" id="IPR018463">
    <property type="entry name" value="Centromere_CenpF_N"/>
</dbReference>
<dbReference type="GO" id="GO:0070840">
    <property type="term" value="F:dynein complex binding"/>
    <property type="evidence" value="ECO:0000318"/>
    <property type="project" value="GO_Central"/>
</dbReference>
<evidence type="ECO:0000313" key="6">
    <source>
        <dbReference type="Ensembl" id="ENSLOCP00000020639.1"/>
    </source>
</evidence>
<keyword evidence="7" id="KW-1185">Reference proteome</keyword>
<dbReference type="PANTHER" id="PTHR18874:SF10">
    <property type="entry name" value="CENTROMERE PROTEIN F"/>
    <property type="match status" value="1"/>
</dbReference>
<dbReference type="OMA" id="EQPNEQH"/>